<feature type="transmembrane region" description="Helical" evidence="6">
    <location>
        <begin position="329"/>
        <end position="348"/>
    </location>
</feature>
<evidence type="ECO:0000256" key="1">
    <source>
        <dbReference type="ARBA" id="ARBA00004141"/>
    </source>
</evidence>
<dbReference type="SUPFAM" id="SSF103473">
    <property type="entry name" value="MFS general substrate transporter"/>
    <property type="match status" value="1"/>
</dbReference>
<dbReference type="FunFam" id="1.20.1720.10:FF:000012">
    <property type="entry name" value="MFS toxin efflux pump (AflT)"/>
    <property type="match status" value="1"/>
</dbReference>
<sequence>MKVLPSSGATPCAAKNNFGRSDVIETLSKQSISESNFPSQVTSYPTGSRLLIIIFALCLAIFLTSLDMTIVSTAIPQITDEFHGLADIGWYGSAFFLTLSSSQSAWGKAYKYFALKWAFMVSLFIFEVGSLVCATSKNSPAFIAGRALAGLGGAGIMSGSFTIITVAAPPASRPAYTGFCGASYGIASIIGPLLGGLFTTHVSWRWCFYINLPAGFACAAIIAVFFDSPTKSNGMTLQEKFLHTDLLGIFTLVAAVICYLLALQKAGITHAWNSPMVVGLLVSFCLLLVSFFVLEWRLHDKAMIDKKLLIDRTIWSDGISAAQSGVRTIPLVIGMTLGAIIAGIIIGAIGFHIPFMVLSGILTVAGTALLYTLDIGTGSAAWIGYQSLAGLGFGLGMQIPIIAVQTVLPSEDIPAGTAMILFAQSLGSALFISAAQSAFVNTFLYRVRVTAPTANISQLLITGVTDIRTSFNPNIVPGILRACLDGIKSAFAIGLASSIMLLMLAFVNKWHNLKALNEAKAEAEGL</sequence>
<reference evidence="8 9" key="1">
    <citation type="submission" date="2020-03" db="EMBL/GenBank/DDBJ databases">
        <title>Draft Genome Sequence of Cudoniella acicularis.</title>
        <authorList>
            <person name="Buettner E."/>
            <person name="Kellner H."/>
        </authorList>
    </citation>
    <scope>NUCLEOTIDE SEQUENCE [LARGE SCALE GENOMIC DNA]</scope>
    <source>
        <strain evidence="8 9">DSM 108380</strain>
    </source>
</reference>
<dbReference type="CDD" id="cd17502">
    <property type="entry name" value="MFS_Azr1_MDR_like"/>
    <property type="match status" value="1"/>
</dbReference>
<evidence type="ECO:0000259" key="7">
    <source>
        <dbReference type="PROSITE" id="PS50850"/>
    </source>
</evidence>
<feature type="transmembrane region" description="Helical" evidence="6">
    <location>
        <begin position="206"/>
        <end position="226"/>
    </location>
</feature>
<evidence type="ECO:0000313" key="9">
    <source>
        <dbReference type="Proteomes" id="UP000566819"/>
    </source>
</evidence>
<keyword evidence="4 6" id="KW-1133">Transmembrane helix</keyword>
<dbReference type="GO" id="GO:0005886">
    <property type="term" value="C:plasma membrane"/>
    <property type="evidence" value="ECO:0007669"/>
    <property type="project" value="TreeGrafter"/>
</dbReference>
<name>A0A8H4RQ51_9HELO</name>
<gene>
    <name evidence="8" type="ORF">G7Y89_g4085</name>
</gene>
<dbReference type="OrthoDB" id="10021397at2759"/>
<keyword evidence="2" id="KW-0813">Transport</keyword>
<comment type="subcellular location">
    <subcellularLocation>
        <location evidence="1">Membrane</location>
        <topology evidence="1">Multi-pass membrane protein</topology>
    </subcellularLocation>
</comment>
<dbReference type="PANTHER" id="PTHR23501:SF177">
    <property type="entry name" value="MAJOR FACILITATOR SUPERFAMILY (MFS) PROFILE DOMAIN-CONTAINING PROTEIN-RELATED"/>
    <property type="match status" value="1"/>
</dbReference>
<evidence type="ECO:0000313" key="8">
    <source>
        <dbReference type="EMBL" id="KAF4634025.1"/>
    </source>
</evidence>
<evidence type="ECO:0000256" key="2">
    <source>
        <dbReference type="ARBA" id="ARBA00022448"/>
    </source>
</evidence>
<dbReference type="InterPro" id="IPR036259">
    <property type="entry name" value="MFS_trans_sf"/>
</dbReference>
<dbReference type="AlphaFoldDB" id="A0A8H4RQ51"/>
<proteinExistence type="predicted"/>
<evidence type="ECO:0000256" key="6">
    <source>
        <dbReference type="SAM" id="Phobius"/>
    </source>
</evidence>
<dbReference type="Pfam" id="PF07690">
    <property type="entry name" value="MFS_1"/>
    <property type="match status" value="1"/>
</dbReference>
<keyword evidence="3 6" id="KW-0812">Transmembrane</keyword>
<protein>
    <recommendedName>
        <fullName evidence="7">Major facilitator superfamily (MFS) profile domain-containing protein</fullName>
    </recommendedName>
</protein>
<dbReference type="InterPro" id="IPR011701">
    <property type="entry name" value="MFS"/>
</dbReference>
<feature type="transmembrane region" description="Helical" evidence="6">
    <location>
        <begin position="147"/>
        <end position="168"/>
    </location>
</feature>
<keyword evidence="9" id="KW-1185">Reference proteome</keyword>
<feature type="transmembrane region" description="Helical" evidence="6">
    <location>
        <begin position="174"/>
        <end position="194"/>
    </location>
</feature>
<accession>A0A8H4RQ51</accession>
<dbReference type="Proteomes" id="UP000566819">
    <property type="component" value="Unassembled WGS sequence"/>
</dbReference>
<dbReference type="PROSITE" id="PS50850">
    <property type="entry name" value="MFS"/>
    <property type="match status" value="1"/>
</dbReference>
<organism evidence="8 9">
    <name type="scientific">Cudoniella acicularis</name>
    <dbReference type="NCBI Taxonomy" id="354080"/>
    <lineage>
        <taxon>Eukaryota</taxon>
        <taxon>Fungi</taxon>
        <taxon>Dikarya</taxon>
        <taxon>Ascomycota</taxon>
        <taxon>Pezizomycotina</taxon>
        <taxon>Leotiomycetes</taxon>
        <taxon>Helotiales</taxon>
        <taxon>Tricladiaceae</taxon>
        <taxon>Cudoniella</taxon>
    </lineage>
</organism>
<comment type="caution">
    <text evidence="8">The sequence shown here is derived from an EMBL/GenBank/DDBJ whole genome shotgun (WGS) entry which is preliminary data.</text>
</comment>
<feature type="transmembrane region" description="Helical" evidence="6">
    <location>
        <begin position="50"/>
        <end position="76"/>
    </location>
</feature>
<keyword evidence="5 6" id="KW-0472">Membrane</keyword>
<evidence type="ECO:0000256" key="3">
    <source>
        <dbReference type="ARBA" id="ARBA00022692"/>
    </source>
</evidence>
<dbReference type="PANTHER" id="PTHR23501">
    <property type="entry name" value="MAJOR FACILITATOR SUPERFAMILY"/>
    <property type="match status" value="1"/>
</dbReference>
<feature type="transmembrane region" description="Helical" evidence="6">
    <location>
        <begin position="490"/>
        <end position="507"/>
    </location>
</feature>
<evidence type="ECO:0000256" key="5">
    <source>
        <dbReference type="ARBA" id="ARBA00023136"/>
    </source>
</evidence>
<feature type="transmembrane region" description="Helical" evidence="6">
    <location>
        <begin position="246"/>
        <end position="263"/>
    </location>
</feature>
<feature type="transmembrane region" description="Helical" evidence="6">
    <location>
        <begin position="355"/>
        <end position="373"/>
    </location>
</feature>
<feature type="transmembrane region" description="Helical" evidence="6">
    <location>
        <begin position="275"/>
        <end position="294"/>
    </location>
</feature>
<dbReference type="InterPro" id="IPR020846">
    <property type="entry name" value="MFS_dom"/>
</dbReference>
<feature type="transmembrane region" description="Helical" evidence="6">
    <location>
        <begin position="420"/>
        <end position="439"/>
    </location>
</feature>
<evidence type="ECO:0000256" key="4">
    <source>
        <dbReference type="ARBA" id="ARBA00022989"/>
    </source>
</evidence>
<feature type="transmembrane region" description="Helical" evidence="6">
    <location>
        <begin position="112"/>
        <end position="135"/>
    </location>
</feature>
<feature type="domain" description="Major facilitator superfamily (MFS) profile" evidence="7">
    <location>
        <begin position="53"/>
        <end position="465"/>
    </location>
</feature>
<dbReference type="Gene3D" id="1.20.1250.20">
    <property type="entry name" value="MFS general substrate transporter like domains"/>
    <property type="match status" value="1"/>
</dbReference>
<feature type="transmembrane region" description="Helical" evidence="6">
    <location>
        <begin position="385"/>
        <end position="408"/>
    </location>
</feature>
<dbReference type="GO" id="GO:0022857">
    <property type="term" value="F:transmembrane transporter activity"/>
    <property type="evidence" value="ECO:0007669"/>
    <property type="project" value="InterPro"/>
</dbReference>
<dbReference type="EMBL" id="JAAMPI010000214">
    <property type="protein sequence ID" value="KAF4634025.1"/>
    <property type="molecule type" value="Genomic_DNA"/>
</dbReference>